<dbReference type="PANTHER" id="PTHR42934:SF2">
    <property type="entry name" value="GLYCOLATE OXIDASE SUBUNIT GLCD"/>
    <property type="match status" value="1"/>
</dbReference>
<organism evidence="7 8">
    <name type="scientific">Catenulispora yoronensis</name>
    <dbReference type="NCBI Taxonomy" id="450799"/>
    <lineage>
        <taxon>Bacteria</taxon>
        <taxon>Bacillati</taxon>
        <taxon>Actinomycetota</taxon>
        <taxon>Actinomycetes</taxon>
        <taxon>Catenulisporales</taxon>
        <taxon>Catenulisporaceae</taxon>
        <taxon>Catenulispora</taxon>
    </lineage>
</organism>
<dbReference type="SUPFAM" id="SSF56176">
    <property type="entry name" value="FAD-binding/transporter-associated domain-like"/>
    <property type="match status" value="1"/>
</dbReference>
<evidence type="ECO:0000256" key="4">
    <source>
        <dbReference type="ARBA" id="ARBA00023002"/>
    </source>
</evidence>
<evidence type="ECO:0000313" key="8">
    <source>
        <dbReference type="Proteomes" id="UP001500751"/>
    </source>
</evidence>
<keyword evidence="2" id="KW-0285">Flavoprotein</keyword>
<evidence type="ECO:0000256" key="2">
    <source>
        <dbReference type="ARBA" id="ARBA00022630"/>
    </source>
</evidence>
<feature type="domain" description="FAD-binding PCMH-type" evidence="6">
    <location>
        <begin position="68"/>
        <end position="247"/>
    </location>
</feature>
<dbReference type="InterPro" id="IPR036318">
    <property type="entry name" value="FAD-bd_PCMH-like_sf"/>
</dbReference>
<comment type="caution">
    <text evidence="7">The sequence shown here is derived from an EMBL/GenBank/DDBJ whole genome shotgun (WGS) entry which is preliminary data.</text>
</comment>
<keyword evidence="8" id="KW-1185">Reference proteome</keyword>
<reference evidence="7 8" key="1">
    <citation type="journal article" date="2019" name="Int. J. Syst. Evol. Microbiol.">
        <title>The Global Catalogue of Microorganisms (GCM) 10K type strain sequencing project: providing services to taxonomists for standard genome sequencing and annotation.</title>
        <authorList>
            <consortium name="The Broad Institute Genomics Platform"/>
            <consortium name="The Broad Institute Genome Sequencing Center for Infectious Disease"/>
            <person name="Wu L."/>
            <person name="Ma J."/>
        </authorList>
    </citation>
    <scope>NUCLEOTIDE SEQUENCE [LARGE SCALE GENOMIC DNA]</scope>
    <source>
        <strain evidence="7 8">JCM 16014</strain>
    </source>
</reference>
<dbReference type="InterPro" id="IPR016164">
    <property type="entry name" value="FAD-linked_Oxase-like_C"/>
</dbReference>
<dbReference type="EMBL" id="BAAAQN010000003">
    <property type="protein sequence ID" value="GAA2014306.1"/>
    <property type="molecule type" value="Genomic_DNA"/>
</dbReference>
<dbReference type="RefSeq" id="WP_425559101.1">
    <property type="nucleotide sequence ID" value="NZ_BAAAQN010000003.1"/>
</dbReference>
<feature type="region of interest" description="Disordered" evidence="5">
    <location>
        <begin position="1"/>
        <end position="29"/>
    </location>
</feature>
<keyword evidence="4" id="KW-0560">Oxidoreductase</keyword>
<dbReference type="PROSITE" id="PS51387">
    <property type="entry name" value="FAD_PCMH"/>
    <property type="match status" value="1"/>
</dbReference>
<dbReference type="Proteomes" id="UP001500751">
    <property type="component" value="Unassembled WGS sequence"/>
</dbReference>
<evidence type="ECO:0000256" key="5">
    <source>
        <dbReference type="SAM" id="MobiDB-lite"/>
    </source>
</evidence>
<dbReference type="InterPro" id="IPR051914">
    <property type="entry name" value="FAD-linked_OxidoTrans_Type4"/>
</dbReference>
<keyword evidence="3" id="KW-0274">FAD</keyword>
<dbReference type="Gene3D" id="3.30.465.10">
    <property type="match status" value="1"/>
</dbReference>
<gene>
    <name evidence="7" type="primary">glcD_1</name>
    <name evidence="7" type="ORF">GCM10009839_06500</name>
</gene>
<dbReference type="Pfam" id="PF01565">
    <property type="entry name" value="FAD_binding_4"/>
    <property type="match status" value="1"/>
</dbReference>
<dbReference type="SUPFAM" id="SSF55103">
    <property type="entry name" value="FAD-linked oxidases, C-terminal domain"/>
    <property type="match status" value="1"/>
</dbReference>
<evidence type="ECO:0000313" key="7">
    <source>
        <dbReference type="EMBL" id="GAA2014306.1"/>
    </source>
</evidence>
<evidence type="ECO:0000256" key="1">
    <source>
        <dbReference type="ARBA" id="ARBA00001974"/>
    </source>
</evidence>
<name>A0ABN2WRN4_9ACTN</name>
<protein>
    <submittedName>
        <fullName evidence="7">Glycolate oxidase subunit GlcD</fullName>
    </submittedName>
</protein>
<comment type="cofactor">
    <cofactor evidence="1">
        <name>FAD</name>
        <dbReference type="ChEBI" id="CHEBI:57692"/>
    </cofactor>
</comment>
<dbReference type="InterPro" id="IPR016169">
    <property type="entry name" value="FAD-bd_PCMH_sub2"/>
</dbReference>
<dbReference type="Pfam" id="PF02913">
    <property type="entry name" value="FAD-oxidase_C"/>
    <property type="match status" value="1"/>
</dbReference>
<dbReference type="InterPro" id="IPR006094">
    <property type="entry name" value="Oxid_FAD_bind_N"/>
</dbReference>
<dbReference type="Gene3D" id="3.30.70.2740">
    <property type="match status" value="1"/>
</dbReference>
<proteinExistence type="predicted"/>
<evidence type="ECO:0000259" key="6">
    <source>
        <dbReference type="PROSITE" id="PS51387"/>
    </source>
</evidence>
<evidence type="ECO:0000256" key="3">
    <source>
        <dbReference type="ARBA" id="ARBA00022827"/>
    </source>
</evidence>
<dbReference type="Gene3D" id="1.10.45.10">
    <property type="entry name" value="Vanillyl-alcohol Oxidase, Chain A, domain 4"/>
    <property type="match status" value="1"/>
</dbReference>
<dbReference type="InterPro" id="IPR004113">
    <property type="entry name" value="FAD-bd_oxidored_4_C"/>
</dbReference>
<dbReference type="InterPro" id="IPR016171">
    <property type="entry name" value="Vanillyl_alc_oxidase_C-sub2"/>
</dbReference>
<feature type="compositionally biased region" description="Basic and acidic residues" evidence="5">
    <location>
        <begin position="17"/>
        <end position="27"/>
    </location>
</feature>
<sequence length="490" mass="50092">MRTAEPAPAGTLGAGRDSSRCAGHDSSHGAPLSPIAIDADLRRIVGPEHVEIRPAALVPYRTDATFGFSGVPQAVVRPGSTEEVARILRWADRHRIPIVPRGAGTSLAAGAVPVQGGVVLALTRMDRVVAVDPVDLTAVVQPGVTTQTLARAVAEYGLHYPPDPGSQRVSTLGGNVATNAGGLHGLKYGNTGGYVLGVEAVLADGEVIRAGGRLLKDVAGYDLVRLLTGSEGTLAVLTELTLALRPAPATSRTGLAYFADLEAAGEAVRGIVAAGVLPATLEFLDAHCVRAVESYARLGLDTTAGALLLFGDDGGAPEVDRTLHVMAETARSHGALSVQVATAAAESEALLAARRCALPALSKLGGATMLEDVGVPRSRLPELVRRIDEIAARHGVTIATFGHAGDGNAHPVGCFDPGDARQRAAVAAAFDDVFAVAVELGGTITGEHGVGAAKLPYLAAQLGGAQVALQARIKRAFDPKGILNPGKLGS</sequence>
<dbReference type="PANTHER" id="PTHR42934">
    <property type="entry name" value="GLYCOLATE OXIDASE SUBUNIT GLCD"/>
    <property type="match status" value="1"/>
</dbReference>
<dbReference type="InterPro" id="IPR016166">
    <property type="entry name" value="FAD-bd_PCMH"/>
</dbReference>
<accession>A0ABN2WRN4</accession>